<accession>A0A0S2SMS3</accession>
<dbReference type="SUPFAM" id="SSF103481">
    <property type="entry name" value="Multidrug resistance efflux transporter EmrE"/>
    <property type="match status" value="2"/>
</dbReference>
<proteinExistence type="predicted"/>
<dbReference type="InterPro" id="IPR050638">
    <property type="entry name" value="AA-Vitamin_Transporters"/>
</dbReference>
<dbReference type="PANTHER" id="PTHR32322:SF18">
    <property type="entry name" value="S-ADENOSYLMETHIONINE_S-ADENOSYLHOMOCYSTEINE TRANSPORTER"/>
    <property type="match status" value="1"/>
</dbReference>
<reference evidence="8 9" key="2">
    <citation type="journal article" date="2016" name="Genome Announc.">
        <title>Complete Genome Sequence of the Highly Virulent Aeromonas schubertii Strain WL1483, Isolated from Diseased Snakehead Fish (Channa argus) in China.</title>
        <authorList>
            <person name="Liu L."/>
            <person name="Li N."/>
            <person name="Zhang D."/>
            <person name="Fu X."/>
            <person name="Shi C."/>
            <person name="Lin Q."/>
            <person name="Hao G."/>
        </authorList>
    </citation>
    <scope>NUCLEOTIDE SEQUENCE [LARGE SCALE GENOMIC DNA]</scope>
    <source>
        <strain evidence="8 9">WL1483</strain>
    </source>
</reference>
<dbReference type="KEGG" id="asr:WL1483_3606"/>
<dbReference type="Proteomes" id="UP000058114">
    <property type="component" value="Chromosome"/>
</dbReference>
<keyword evidence="4 6" id="KW-1133">Transmembrane helix</keyword>
<dbReference type="PANTHER" id="PTHR32322">
    <property type="entry name" value="INNER MEMBRANE TRANSPORTER"/>
    <property type="match status" value="1"/>
</dbReference>
<dbReference type="GO" id="GO:0005886">
    <property type="term" value="C:plasma membrane"/>
    <property type="evidence" value="ECO:0007669"/>
    <property type="project" value="UniProtKB-SubCell"/>
</dbReference>
<evidence type="ECO:0000256" key="5">
    <source>
        <dbReference type="ARBA" id="ARBA00023136"/>
    </source>
</evidence>
<evidence type="ECO:0000313" key="8">
    <source>
        <dbReference type="EMBL" id="ALP43025.1"/>
    </source>
</evidence>
<sequence length="308" mass="33943">MDLMKDQKKAYLYALCTVAMWSTVATAFKLSLQYFQPVQLLLVAACTSALTLFGIVARQGKLALLGEYMKARPFYYLALGTLNPFLYYLLLFKAYDLLPAQQAQTLNYTWAITLSLLAVPFLGQTLRRRDGVAIVLGYFGALVIATKGDVFGLQFDNPLGVALALCSTLIWAGYWILNTRNQGDPVVSLLLGFLISIPWILVATAVLADFRLTAWQGWAGAIYVGLFEMGFAFVLWLLALRHATNTAPISNLIFISPFASLVLLRLLVGEEIHPATPVGLGLIIAALLIQQLKYGKRYRKVADDGHIG</sequence>
<keyword evidence="2" id="KW-1003">Cell membrane</keyword>
<evidence type="ECO:0000256" key="3">
    <source>
        <dbReference type="ARBA" id="ARBA00022692"/>
    </source>
</evidence>
<evidence type="ECO:0000313" key="9">
    <source>
        <dbReference type="Proteomes" id="UP000058114"/>
    </source>
</evidence>
<feature type="transmembrane region" description="Helical" evidence="6">
    <location>
        <begin position="76"/>
        <end position="95"/>
    </location>
</feature>
<evidence type="ECO:0000256" key="6">
    <source>
        <dbReference type="SAM" id="Phobius"/>
    </source>
</evidence>
<keyword evidence="3 6" id="KW-0812">Transmembrane</keyword>
<feature type="transmembrane region" description="Helical" evidence="6">
    <location>
        <begin position="107"/>
        <end position="126"/>
    </location>
</feature>
<gene>
    <name evidence="8" type="ORF">WL1483_3606</name>
</gene>
<feature type="domain" description="EamA" evidence="7">
    <location>
        <begin position="9"/>
        <end position="145"/>
    </location>
</feature>
<protein>
    <submittedName>
        <fullName evidence="8">Drug/metabolite exporter family protein</fullName>
    </submittedName>
</protein>
<feature type="transmembrane region" description="Helical" evidence="6">
    <location>
        <begin position="274"/>
        <end position="292"/>
    </location>
</feature>
<feature type="transmembrane region" description="Helical" evidence="6">
    <location>
        <begin position="189"/>
        <end position="208"/>
    </location>
</feature>
<reference evidence="9" key="1">
    <citation type="submission" date="2015-10" db="EMBL/GenBank/DDBJ databases">
        <title>Complete Genome Sequence of Aeromonas schubertii strain WL1483.</title>
        <authorList>
            <person name="Liu L."/>
        </authorList>
    </citation>
    <scope>NUCLEOTIDE SEQUENCE [LARGE SCALE GENOMIC DNA]</scope>
    <source>
        <strain evidence="9">WL1483</strain>
    </source>
</reference>
<dbReference type="InterPro" id="IPR000620">
    <property type="entry name" value="EamA_dom"/>
</dbReference>
<feature type="transmembrane region" description="Helical" evidence="6">
    <location>
        <begin position="220"/>
        <end position="240"/>
    </location>
</feature>
<feature type="transmembrane region" description="Helical" evidence="6">
    <location>
        <begin position="12"/>
        <end position="32"/>
    </location>
</feature>
<evidence type="ECO:0000256" key="4">
    <source>
        <dbReference type="ARBA" id="ARBA00022989"/>
    </source>
</evidence>
<evidence type="ECO:0000259" key="7">
    <source>
        <dbReference type="Pfam" id="PF00892"/>
    </source>
</evidence>
<name>A0A0S2SMS3_9GAMM</name>
<feature type="domain" description="EamA" evidence="7">
    <location>
        <begin position="159"/>
        <end position="289"/>
    </location>
</feature>
<dbReference type="AlphaFoldDB" id="A0A0S2SMS3"/>
<feature type="transmembrane region" description="Helical" evidence="6">
    <location>
        <begin position="133"/>
        <end position="153"/>
    </location>
</feature>
<dbReference type="Pfam" id="PF00892">
    <property type="entry name" value="EamA"/>
    <property type="match status" value="2"/>
</dbReference>
<dbReference type="InterPro" id="IPR037185">
    <property type="entry name" value="EmrE-like"/>
</dbReference>
<dbReference type="PATRIC" id="fig|652.5.peg.126"/>
<dbReference type="RefSeq" id="WP_060583367.1">
    <property type="nucleotide sequence ID" value="NZ_CP013067.1"/>
</dbReference>
<comment type="subcellular location">
    <subcellularLocation>
        <location evidence="1">Cell membrane</location>
        <topology evidence="1">Multi-pass membrane protein</topology>
    </subcellularLocation>
</comment>
<feature type="transmembrane region" description="Helical" evidence="6">
    <location>
        <begin position="252"/>
        <end position="268"/>
    </location>
</feature>
<feature type="transmembrane region" description="Helical" evidence="6">
    <location>
        <begin position="38"/>
        <end position="56"/>
    </location>
</feature>
<keyword evidence="5 6" id="KW-0472">Membrane</keyword>
<organism evidence="8 9">
    <name type="scientific">Aeromonas schubertii</name>
    <dbReference type="NCBI Taxonomy" id="652"/>
    <lineage>
        <taxon>Bacteria</taxon>
        <taxon>Pseudomonadati</taxon>
        <taxon>Pseudomonadota</taxon>
        <taxon>Gammaproteobacteria</taxon>
        <taxon>Aeromonadales</taxon>
        <taxon>Aeromonadaceae</taxon>
        <taxon>Aeromonas</taxon>
    </lineage>
</organism>
<evidence type="ECO:0000256" key="1">
    <source>
        <dbReference type="ARBA" id="ARBA00004651"/>
    </source>
</evidence>
<evidence type="ECO:0000256" key="2">
    <source>
        <dbReference type="ARBA" id="ARBA00022475"/>
    </source>
</evidence>
<feature type="transmembrane region" description="Helical" evidence="6">
    <location>
        <begin position="159"/>
        <end position="177"/>
    </location>
</feature>
<dbReference type="EMBL" id="CP013067">
    <property type="protein sequence ID" value="ALP43025.1"/>
    <property type="molecule type" value="Genomic_DNA"/>
</dbReference>